<name>A0ABT4Q3W1_9BACL</name>
<gene>
    <name evidence="2" type="ORF">O9H85_03515</name>
</gene>
<dbReference type="SUPFAM" id="SSF51338">
    <property type="entry name" value="Composite domain of metallo-dependent hydrolases"/>
    <property type="match status" value="1"/>
</dbReference>
<dbReference type="InterPro" id="IPR032466">
    <property type="entry name" value="Metal_Hydrolase"/>
</dbReference>
<dbReference type="Proteomes" id="UP001527882">
    <property type="component" value="Unassembled WGS sequence"/>
</dbReference>
<dbReference type="PANTHER" id="PTHR11647">
    <property type="entry name" value="HYDRANTOINASE/DIHYDROPYRIMIDINASE FAMILY MEMBER"/>
    <property type="match status" value="1"/>
</dbReference>
<reference evidence="2 3" key="1">
    <citation type="submission" date="2022-12" db="EMBL/GenBank/DDBJ databases">
        <title>Draft genome sequence of Paenibacillus sp. dW9.</title>
        <authorList>
            <person name="Choi E.-W."/>
            <person name="Kim D.-U."/>
        </authorList>
    </citation>
    <scope>NUCLEOTIDE SEQUENCE [LARGE SCALE GENOMIC DNA]</scope>
    <source>
        <strain evidence="3">dW9</strain>
    </source>
</reference>
<dbReference type="Gene3D" id="2.30.40.10">
    <property type="entry name" value="Urease, subunit C, domain 1"/>
    <property type="match status" value="1"/>
</dbReference>
<accession>A0ABT4Q3W1</accession>
<dbReference type="EMBL" id="JAQAGZ010000002">
    <property type="protein sequence ID" value="MCZ8511516.1"/>
    <property type="molecule type" value="Genomic_DNA"/>
</dbReference>
<evidence type="ECO:0000313" key="2">
    <source>
        <dbReference type="EMBL" id="MCZ8511516.1"/>
    </source>
</evidence>
<protein>
    <submittedName>
        <fullName evidence="2">D-aminoacylase</fullName>
    </submittedName>
</protein>
<dbReference type="RefSeq" id="WP_269879914.1">
    <property type="nucleotide sequence ID" value="NZ_JAQAGZ010000002.1"/>
</dbReference>
<dbReference type="Gene3D" id="3.30.1490.130">
    <property type="entry name" value="D-aminoacylase. Domain 3"/>
    <property type="match status" value="1"/>
</dbReference>
<organism evidence="2 3">
    <name type="scientific">Paenibacillus gyeongsangnamensis</name>
    <dbReference type="NCBI Taxonomy" id="3388067"/>
    <lineage>
        <taxon>Bacteria</taxon>
        <taxon>Bacillati</taxon>
        <taxon>Bacillota</taxon>
        <taxon>Bacilli</taxon>
        <taxon>Bacillales</taxon>
        <taxon>Paenibacillaceae</taxon>
        <taxon>Paenibacillus</taxon>
    </lineage>
</organism>
<dbReference type="InterPro" id="IPR050378">
    <property type="entry name" value="Metallo-dep_Hydrolases_sf"/>
</dbReference>
<dbReference type="PANTHER" id="PTHR11647:SF1">
    <property type="entry name" value="COLLAPSIN RESPONSE MEDIATOR PROTEIN"/>
    <property type="match status" value="1"/>
</dbReference>
<dbReference type="Gene3D" id="3.20.20.140">
    <property type="entry name" value="Metal-dependent hydrolases"/>
    <property type="match status" value="1"/>
</dbReference>
<dbReference type="SUPFAM" id="SSF51556">
    <property type="entry name" value="Metallo-dependent hydrolases"/>
    <property type="match status" value="1"/>
</dbReference>
<evidence type="ECO:0000313" key="3">
    <source>
        <dbReference type="Proteomes" id="UP001527882"/>
    </source>
</evidence>
<comment type="caution">
    <text evidence="2">The sequence shown here is derived from an EMBL/GenBank/DDBJ whole genome shotgun (WGS) entry which is preliminary data.</text>
</comment>
<dbReference type="CDD" id="cd01297">
    <property type="entry name" value="D-aminoacylase"/>
    <property type="match status" value="1"/>
</dbReference>
<dbReference type="InterPro" id="IPR023100">
    <property type="entry name" value="D-aminoacylase_insert_dom_sf"/>
</dbReference>
<dbReference type="Pfam" id="PF07969">
    <property type="entry name" value="Amidohydro_3"/>
    <property type="match status" value="1"/>
</dbReference>
<keyword evidence="3" id="KW-1185">Reference proteome</keyword>
<dbReference type="InterPro" id="IPR013108">
    <property type="entry name" value="Amidohydro_3"/>
</dbReference>
<feature type="domain" description="Amidohydrolase 3" evidence="1">
    <location>
        <begin position="44"/>
        <end position="511"/>
    </location>
</feature>
<evidence type="ECO:0000259" key="1">
    <source>
        <dbReference type="Pfam" id="PF07969"/>
    </source>
</evidence>
<dbReference type="InterPro" id="IPR011059">
    <property type="entry name" value="Metal-dep_hydrolase_composite"/>
</dbReference>
<proteinExistence type="predicted"/>
<sequence length="531" mass="58331">MYELVLRNGLIVDGTGSESFIGDIALDGELIVEIGQITERGRTEIDTTGLVICPGFIDSHTHSDLALLHHPESLPKISQGVTTEILGNCGFSVAPIFKNDGVQTYKSYSAPVLGFPDVSWDWESYSEYLDKVAQAKPAVNFASLIGHGTIRSAIMGFENRKPTSQELNHMKAILEQAMKQGALGLSTGLVYAPGAYSDEDEIIELARVIAKYNGVYATHLRNQADGLVESVKEAIKIGKETGVSVHISHHKTVGKQNFGLVNETLTLLDQLMKDGVWTSSDMYPYLAGNTTLAALLPSWLLEGGVKEMLVRLSNPMLKQKAAEDIESGIPGWENRMKAIGYENVILNAFRTNENKKYQGMRLTEIAHLRGEPVLECAFHLLLEEGGEIGVILMNSTEEDLIAVLQHSRSVVGSDGIYSGDTAHPRLYGTFPRIVKRYVHESKIYSLEEGIHRMTGLTAQIFRLDQIGFLKPGLRADVVVFDPATIEDCATYEHPQSFAKGIQYVIVGGKEVLKDGKVTGIRNGKALFRKQV</sequence>